<name>A0A2P2Q9M8_RHIMU</name>
<dbReference type="AlphaFoldDB" id="A0A2P2Q9M8"/>
<protein>
    <submittedName>
        <fullName evidence="1">Uncharacterized protein</fullName>
    </submittedName>
</protein>
<sequence length="56" mass="6007">MDILPSGLVVHRTSVVPSGLGYAKSWWVHIDTVTDLCLGIKSHLSISLVDQPLGPP</sequence>
<dbReference type="EMBL" id="GGEC01083228">
    <property type="protein sequence ID" value="MBX63712.1"/>
    <property type="molecule type" value="Transcribed_RNA"/>
</dbReference>
<organism evidence="1">
    <name type="scientific">Rhizophora mucronata</name>
    <name type="common">Asiatic mangrove</name>
    <dbReference type="NCBI Taxonomy" id="61149"/>
    <lineage>
        <taxon>Eukaryota</taxon>
        <taxon>Viridiplantae</taxon>
        <taxon>Streptophyta</taxon>
        <taxon>Embryophyta</taxon>
        <taxon>Tracheophyta</taxon>
        <taxon>Spermatophyta</taxon>
        <taxon>Magnoliopsida</taxon>
        <taxon>eudicotyledons</taxon>
        <taxon>Gunneridae</taxon>
        <taxon>Pentapetalae</taxon>
        <taxon>rosids</taxon>
        <taxon>fabids</taxon>
        <taxon>Malpighiales</taxon>
        <taxon>Rhizophoraceae</taxon>
        <taxon>Rhizophora</taxon>
    </lineage>
</organism>
<evidence type="ECO:0000313" key="1">
    <source>
        <dbReference type="EMBL" id="MBX63712.1"/>
    </source>
</evidence>
<reference evidence="1" key="1">
    <citation type="submission" date="2018-02" db="EMBL/GenBank/DDBJ databases">
        <title>Rhizophora mucronata_Transcriptome.</title>
        <authorList>
            <person name="Meera S.P."/>
            <person name="Sreeshan A."/>
            <person name="Augustine A."/>
        </authorList>
    </citation>
    <scope>NUCLEOTIDE SEQUENCE</scope>
    <source>
        <tissue evidence="1">Leaf</tissue>
    </source>
</reference>
<accession>A0A2P2Q9M8</accession>
<proteinExistence type="predicted"/>